<evidence type="ECO:0000313" key="3">
    <source>
        <dbReference type="Proteomes" id="UP001221898"/>
    </source>
</evidence>
<gene>
    <name evidence="2" type="ORF">AAFF_G00166870</name>
</gene>
<name>A0AAD7RLY5_9TELE</name>
<feature type="compositionally biased region" description="Basic and acidic residues" evidence="1">
    <location>
        <begin position="10"/>
        <end position="21"/>
    </location>
</feature>
<reference evidence="2" key="1">
    <citation type="journal article" date="2023" name="Science">
        <title>Genome structures resolve the early diversification of teleost fishes.</title>
        <authorList>
            <person name="Parey E."/>
            <person name="Louis A."/>
            <person name="Montfort J."/>
            <person name="Bouchez O."/>
            <person name="Roques C."/>
            <person name="Iampietro C."/>
            <person name="Lluch J."/>
            <person name="Castinel A."/>
            <person name="Donnadieu C."/>
            <person name="Desvignes T."/>
            <person name="Floi Bucao C."/>
            <person name="Jouanno E."/>
            <person name="Wen M."/>
            <person name="Mejri S."/>
            <person name="Dirks R."/>
            <person name="Jansen H."/>
            <person name="Henkel C."/>
            <person name="Chen W.J."/>
            <person name="Zahm M."/>
            <person name="Cabau C."/>
            <person name="Klopp C."/>
            <person name="Thompson A.W."/>
            <person name="Robinson-Rechavi M."/>
            <person name="Braasch I."/>
            <person name="Lecointre G."/>
            <person name="Bobe J."/>
            <person name="Postlethwait J.H."/>
            <person name="Berthelot C."/>
            <person name="Roest Crollius H."/>
            <person name="Guiguen Y."/>
        </authorList>
    </citation>
    <scope>NUCLEOTIDE SEQUENCE</scope>
    <source>
        <strain evidence="2">NC1722</strain>
    </source>
</reference>
<evidence type="ECO:0000256" key="1">
    <source>
        <dbReference type="SAM" id="MobiDB-lite"/>
    </source>
</evidence>
<dbReference type="Proteomes" id="UP001221898">
    <property type="component" value="Unassembled WGS sequence"/>
</dbReference>
<proteinExistence type="predicted"/>
<dbReference type="EMBL" id="JAINUG010000223">
    <property type="protein sequence ID" value="KAJ8386738.1"/>
    <property type="molecule type" value="Genomic_DNA"/>
</dbReference>
<dbReference type="AlphaFoldDB" id="A0AAD7RLY5"/>
<sequence>MIENTGGEGWSREDRCERGENENSETLRIPDMLIAVHGPCRKVLRRPYRLEPGWRVEPGLATRALSQSYVATNIPQCKCLHWQVSEIVKSTGRLETPAPASPSTRWKWIGAQAVFRLAASDSFAPLSSLIGKGAG</sequence>
<keyword evidence="3" id="KW-1185">Reference proteome</keyword>
<protein>
    <submittedName>
        <fullName evidence="2">Uncharacterized protein</fullName>
    </submittedName>
</protein>
<comment type="caution">
    <text evidence="2">The sequence shown here is derived from an EMBL/GenBank/DDBJ whole genome shotgun (WGS) entry which is preliminary data.</text>
</comment>
<evidence type="ECO:0000313" key="2">
    <source>
        <dbReference type="EMBL" id="KAJ8386738.1"/>
    </source>
</evidence>
<organism evidence="2 3">
    <name type="scientific">Aldrovandia affinis</name>
    <dbReference type="NCBI Taxonomy" id="143900"/>
    <lineage>
        <taxon>Eukaryota</taxon>
        <taxon>Metazoa</taxon>
        <taxon>Chordata</taxon>
        <taxon>Craniata</taxon>
        <taxon>Vertebrata</taxon>
        <taxon>Euteleostomi</taxon>
        <taxon>Actinopterygii</taxon>
        <taxon>Neopterygii</taxon>
        <taxon>Teleostei</taxon>
        <taxon>Notacanthiformes</taxon>
        <taxon>Halosauridae</taxon>
        <taxon>Aldrovandia</taxon>
    </lineage>
</organism>
<feature type="region of interest" description="Disordered" evidence="1">
    <location>
        <begin position="1"/>
        <end position="22"/>
    </location>
</feature>
<accession>A0AAD7RLY5</accession>